<evidence type="ECO:0000313" key="4">
    <source>
        <dbReference type="Proteomes" id="UP000054537"/>
    </source>
</evidence>
<accession>A0A0A6URF6</accession>
<keyword evidence="2" id="KW-0812">Transmembrane</keyword>
<name>A0A0A6URF6_ACTUT</name>
<dbReference type="eggNOG" id="ENOG502ZA5S">
    <property type="taxonomic scope" value="Bacteria"/>
</dbReference>
<sequence>MPEQHDQHLRDQVAKLERIVLRVEEGVGDVGVRVEGVSRRAEEVNDRLQALTRAFEDYVLVAARTANVQRAETRIGVVEGRLNSEFGHYKVVRNVATGMLQGFDTGIVSDDTMRDVGEELMIKTPRYWLAPVLVGLRAWIADEPEICDQALGVAFQRSPDKTSLFMALVLRRQGRGEASLRWLRHYLIALDPLELGREFAMVLESISQGAFGPAGVAMVQERLDEWRSQLLRDESREQAQIDRWRAELERHVGSSSADRFPRLAAISPQWPQMDEALARAAAHGSLIDAYATMAGEVHVPPARVEDHVDDILDQLVRGYDDEELPLRREHAEHQAVVDNGGDLDAARHALDTDLLALDRTHDYLTIQSESALNPGKLGVSRATQRMAVSSCHAWFDRAHALYTRDYRGGVPGDVRAVFDQTHTLAGAVFRLPSWTGSFATPMDELERDLAAHWRRAAQPFLASFDFPWTRRLILPVAVTAGLALCAFQHLGFLLAAVIVGGVWALVLWSQSQTAEQRREAARKQLQSAEQDSLRQLRGAGAEVVDWSTAFRQADQREQEVRAVIADLATAGVPTAAHERRRTETGTPDRSYT</sequence>
<protein>
    <submittedName>
        <fullName evidence="3">Uncharacterized protein</fullName>
    </submittedName>
</protein>
<feature type="region of interest" description="Disordered" evidence="1">
    <location>
        <begin position="573"/>
        <end position="592"/>
    </location>
</feature>
<keyword evidence="2" id="KW-1133">Transmembrane helix</keyword>
<evidence type="ECO:0000256" key="2">
    <source>
        <dbReference type="SAM" id="Phobius"/>
    </source>
</evidence>
<keyword evidence="4" id="KW-1185">Reference proteome</keyword>
<comment type="caution">
    <text evidence="3">The sequence shown here is derived from an EMBL/GenBank/DDBJ whole genome shotgun (WGS) entry which is preliminary data.</text>
</comment>
<feature type="transmembrane region" description="Helical" evidence="2">
    <location>
        <begin position="490"/>
        <end position="508"/>
    </location>
</feature>
<organism evidence="3 4">
    <name type="scientific">Actinoplanes utahensis</name>
    <dbReference type="NCBI Taxonomy" id="1869"/>
    <lineage>
        <taxon>Bacteria</taxon>
        <taxon>Bacillati</taxon>
        <taxon>Actinomycetota</taxon>
        <taxon>Actinomycetes</taxon>
        <taxon>Micromonosporales</taxon>
        <taxon>Micromonosporaceae</taxon>
        <taxon>Actinoplanes</taxon>
    </lineage>
</organism>
<keyword evidence="2" id="KW-0472">Membrane</keyword>
<gene>
    <name evidence="3" type="ORF">MB27_07890</name>
</gene>
<dbReference type="Proteomes" id="UP000054537">
    <property type="component" value="Unassembled WGS sequence"/>
</dbReference>
<dbReference type="AlphaFoldDB" id="A0A0A6URF6"/>
<evidence type="ECO:0000313" key="3">
    <source>
        <dbReference type="EMBL" id="KHD78016.1"/>
    </source>
</evidence>
<dbReference type="STRING" id="1869.MB27_07890"/>
<dbReference type="OrthoDB" id="3948624at2"/>
<reference evidence="3 4" key="1">
    <citation type="submission" date="2014-10" db="EMBL/GenBank/DDBJ databases">
        <title>Draft genome sequence of Actinoplanes utahensis NRRL 12052.</title>
        <authorList>
            <person name="Velasco-Bucheli B."/>
            <person name="del Cerro C."/>
            <person name="Hormigo D."/>
            <person name="Garcia J.L."/>
            <person name="Acebal C."/>
            <person name="Arroyo M."/>
            <person name="de la Mata I."/>
        </authorList>
    </citation>
    <scope>NUCLEOTIDE SEQUENCE [LARGE SCALE GENOMIC DNA]</scope>
    <source>
        <strain evidence="3 4">NRRL 12052</strain>
    </source>
</reference>
<evidence type="ECO:0000256" key="1">
    <source>
        <dbReference type="SAM" id="MobiDB-lite"/>
    </source>
</evidence>
<dbReference type="RefSeq" id="WP_043523491.1">
    <property type="nucleotide sequence ID" value="NZ_BAABKU010000013.1"/>
</dbReference>
<proteinExistence type="predicted"/>
<dbReference type="EMBL" id="JRTT01000007">
    <property type="protein sequence ID" value="KHD78016.1"/>
    <property type="molecule type" value="Genomic_DNA"/>
</dbReference>